<sequence length="30" mass="3304">LGRKQLKEKLCGLPNRSRLNTALKGPEGPE</sequence>
<evidence type="ECO:0000256" key="1">
    <source>
        <dbReference type="SAM" id="MobiDB-lite"/>
    </source>
</evidence>
<comment type="caution">
    <text evidence="2">The sequence shown here is derived from an EMBL/GenBank/DDBJ whole genome shotgun (WGS) entry which is preliminary data.</text>
</comment>
<organism evidence="2 3">
    <name type="scientific">Corchorus capsularis</name>
    <name type="common">Jute</name>
    <dbReference type="NCBI Taxonomy" id="210143"/>
    <lineage>
        <taxon>Eukaryota</taxon>
        <taxon>Viridiplantae</taxon>
        <taxon>Streptophyta</taxon>
        <taxon>Embryophyta</taxon>
        <taxon>Tracheophyta</taxon>
        <taxon>Spermatophyta</taxon>
        <taxon>Magnoliopsida</taxon>
        <taxon>eudicotyledons</taxon>
        <taxon>Gunneridae</taxon>
        <taxon>Pentapetalae</taxon>
        <taxon>rosids</taxon>
        <taxon>malvids</taxon>
        <taxon>Malvales</taxon>
        <taxon>Malvaceae</taxon>
        <taxon>Grewioideae</taxon>
        <taxon>Apeibeae</taxon>
        <taxon>Corchorus</taxon>
    </lineage>
</organism>
<gene>
    <name evidence="2" type="ORF">CCACVL1_02916</name>
</gene>
<name>A0A1R3K587_COCAP</name>
<feature type="non-terminal residue" evidence="2">
    <location>
        <position position="1"/>
    </location>
</feature>
<dbReference type="EMBL" id="AWWV01006299">
    <property type="protein sequence ID" value="OMP02138.1"/>
    <property type="molecule type" value="Genomic_DNA"/>
</dbReference>
<accession>A0A1R3K587</accession>
<feature type="compositionally biased region" description="Basic and acidic residues" evidence="1">
    <location>
        <begin position="1"/>
        <end position="10"/>
    </location>
</feature>
<keyword evidence="3" id="KW-1185">Reference proteome</keyword>
<protein>
    <submittedName>
        <fullName evidence="2">Uncharacterized protein</fullName>
    </submittedName>
</protein>
<reference evidence="2 3" key="1">
    <citation type="submission" date="2013-09" db="EMBL/GenBank/DDBJ databases">
        <title>Corchorus capsularis genome sequencing.</title>
        <authorList>
            <person name="Alam M."/>
            <person name="Haque M.S."/>
            <person name="Islam M.S."/>
            <person name="Emdad E.M."/>
            <person name="Islam M.M."/>
            <person name="Ahmed B."/>
            <person name="Halim A."/>
            <person name="Hossen Q.M.M."/>
            <person name="Hossain M.Z."/>
            <person name="Ahmed R."/>
            <person name="Khan M.M."/>
            <person name="Islam R."/>
            <person name="Rashid M.M."/>
            <person name="Khan S.A."/>
            <person name="Rahman M.S."/>
            <person name="Alam M."/>
        </authorList>
    </citation>
    <scope>NUCLEOTIDE SEQUENCE [LARGE SCALE GENOMIC DNA]</scope>
    <source>
        <strain evidence="3">cv. CVL-1</strain>
        <tissue evidence="2">Whole seedling</tissue>
    </source>
</reference>
<evidence type="ECO:0000313" key="3">
    <source>
        <dbReference type="Proteomes" id="UP000188268"/>
    </source>
</evidence>
<dbReference type="Proteomes" id="UP000188268">
    <property type="component" value="Unassembled WGS sequence"/>
</dbReference>
<proteinExistence type="predicted"/>
<dbReference type="AlphaFoldDB" id="A0A1R3K587"/>
<evidence type="ECO:0000313" key="2">
    <source>
        <dbReference type="EMBL" id="OMP02138.1"/>
    </source>
</evidence>
<feature type="region of interest" description="Disordered" evidence="1">
    <location>
        <begin position="1"/>
        <end position="30"/>
    </location>
</feature>